<dbReference type="InterPro" id="IPR013096">
    <property type="entry name" value="Cupin_2"/>
</dbReference>
<evidence type="ECO:0000259" key="2">
    <source>
        <dbReference type="Pfam" id="PF07883"/>
    </source>
</evidence>
<evidence type="ECO:0000313" key="3">
    <source>
        <dbReference type="EMBL" id="AOW09808.1"/>
    </source>
</evidence>
<dbReference type="EMBL" id="CP017479">
    <property type="protein sequence ID" value="AOW09808.1"/>
    <property type="molecule type" value="Genomic_DNA"/>
</dbReference>
<feature type="domain" description="Cupin type-2" evidence="2">
    <location>
        <begin position="51"/>
        <end position="119"/>
    </location>
</feature>
<keyword evidence="4" id="KW-1185">Reference proteome</keyword>
<dbReference type="KEGG" id="fgl:EM308_09985"/>
<dbReference type="Proteomes" id="UP000175968">
    <property type="component" value="Chromosome"/>
</dbReference>
<evidence type="ECO:0000313" key="4">
    <source>
        <dbReference type="Proteomes" id="UP000175968"/>
    </source>
</evidence>
<feature type="signal peptide" evidence="1">
    <location>
        <begin position="1"/>
        <end position="26"/>
    </location>
</feature>
<dbReference type="InterPro" id="IPR014710">
    <property type="entry name" value="RmlC-like_jellyroll"/>
</dbReference>
<sequence>MKAIKIFLMNALFLGVLLIQSTSLHAQDPMKVAHNVYKKVLLDNERVRVMEVVFPPGVATAWHSHPDHTVYAETAGRIQITDKGKPAATIDVKAGTAMFLPAVTHMAKNVGNTTLKLIVTEIKPQKK</sequence>
<protein>
    <recommendedName>
        <fullName evidence="2">Cupin type-2 domain-containing protein</fullName>
    </recommendedName>
</protein>
<proteinExistence type="predicted"/>
<dbReference type="InterPro" id="IPR011051">
    <property type="entry name" value="RmlC_Cupin_sf"/>
</dbReference>
<gene>
    <name evidence="3" type="ORF">EM308_09985</name>
</gene>
<name>A0AAC9N738_9FLAO</name>
<dbReference type="Gene3D" id="2.60.120.10">
    <property type="entry name" value="Jelly Rolls"/>
    <property type="match status" value="1"/>
</dbReference>
<keyword evidence="1" id="KW-0732">Signal</keyword>
<dbReference type="AlphaFoldDB" id="A0AAC9N738"/>
<feature type="chain" id="PRO_5041922176" description="Cupin type-2 domain-containing protein" evidence="1">
    <location>
        <begin position="27"/>
        <end position="127"/>
    </location>
</feature>
<accession>A0AAC9N738</accession>
<dbReference type="SUPFAM" id="SSF51182">
    <property type="entry name" value="RmlC-like cupins"/>
    <property type="match status" value="1"/>
</dbReference>
<organism evidence="3 4">
    <name type="scientific">Flavobacterium gilvum</name>
    <dbReference type="NCBI Taxonomy" id="1492737"/>
    <lineage>
        <taxon>Bacteria</taxon>
        <taxon>Pseudomonadati</taxon>
        <taxon>Bacteroidota</taxon>
        <taxon>Flavobacteriia</taxon>
        <taxon>Flavobacteriales</taxon>
        <taxon>Flavobacteriaceae</taxon>
        <taxon>Flavobacterium</taxon>
    </lineage>
</organism>
<reference evidence="3 4" key="1">
    <citation type="submission" date="2016-10" db="EMBL/GenBank/DDBJ databases">
        <title>Flavobacterium gilvum sp. nov., isolated from stream water.</title>
        <authorList>
            <person name="Shin S.-K."/>
            <person name="Cho Y.-J."/>
            <person name="Yi H."/>
        </authorList>
    </citation>
    <scope>NUCLEOTIDE SEQUENCE [LARGE SCALE GENOMIC DNA]</scope>
    <source>
        <strain evidence="3 4">EM1308</strain>
    </source>
</reference>
<dbReference type="Pfam" id="PF07883">
    <property type="entry name" value="Cupin_2"/>
    <property type="match status" value="1"/>
</dbReference>
<evidence type="ECO:0000256" key="1">
    <source>
        <dbReference type="SAM" id="SignalP"/>
    </source>
</evidence>